<feature type="transmembrane region" description="Helical" evidence="1">
    <location>
        <begin position="441"/>
        <end position="463"/>
    </location>
</feature>
<keyword evidence="1" id="KW-0472">Membrane</keyword>
<sequence>MYECPNCGGNLKFSIEDQLMKCDYCQTTFDPYSLKKENDAEELFAFEATIFTCPQCGGEILSTDNSAAEFCSFCGASTILSGRLSNEKRPVRIIPFKITEDSCKKAYLGRMRRALFAPKELKQEKALNQFRGIYIPYYCYHVVQKGAAQLKGKKQYRKGSYDYTDHYRLTGDIDASYSHLSFDASATLDDTISRQIAPYQPCDEKQFTPAFLSGFYADISDIRETVYIEDAKQIANTASMKRIREMKPFKGLHPDPGITLSSQNTSLCTKTKRPEALMYPVWFMSYRHKDRVAYATVNGQTGKISADIPIDPVKYLISTLLLAVLLFLLLNPVLILTPTGLLILSALLSVVTFILFWLETRKIYRRETRLDDKGYQELAARQMKKKSRKKTKKATFTMTFGEFWTYSKAPVFGTQLPGFLGSLFALVIAIIVLMIDPVSDIWYYGGCFLTFLCTLFTMAAILLKYNTLATRPLPQFARKGDDA</sequence>
<evidence type="ECO:0000313" key="2">
    <source>
        <dbReference type="EMBL" id="MCU6744784.1"/>
    </source>
</evidence>
<feature type="transmembrane region" description="Helical" evidence="1">
    <location>
        <begin position="416"/>
        <end position="435"/>
    </location>
</feature>
<dbReference type="Proteomes" id="UP001652432">
    <property type="component" value="Unassembled WGS sequence"/>
</dbReference>
<protein>
    <recommendedName>
        <fullName evidence="4">Replication restart DNA helicase PriA</fullName>
    </recommendedName>
</protein>
<organism evidence="2 3">
    <name type="scientific">Suilimivivens aceti</name>
    <dbReference type="NCBI Taxonomy" id="2981774"/>
    <lineage>
        <taxon>Bacteria</taxon>
        <taxon>Bacillati</taxon>
        <taxon>Bacillota</taxon>
        <taxon>Clostridia</taxon>
        <taxon>Lachnospirales</taxon>
        <taxon>Lachnospiraceae</taxon>
        <taxon>Suilimivivens</taxon>
    </lineage>
</organism>
<feature type="transmembrane region" description="Helical" evidence="1">
    <location>
        <begin position="341"/>
        <end position="358"/>
    </location>
</feature>
<dbReference type="RefSeq" id="WP_262574896.1">
    <property type="nucleotide sequence ID" value="NZ_JAOQKJ010000007.1"/>
</dbReference>
<evidence type="ECO:0008006" key="4">
    <source>
        <dbReference type="Google" id="ProtNLM"/>
    </source>
</evidence>
<feature type="transmembrane region" description="Helical" evidence="1">
    <location>
        <begin position="315"/>
        <end position="335"/>
    </location>
</feature>
<dbReference type="EMBL" id="JAOQKJ010000007">
    <property type="protein sequence ID" value="MCU6744784.1"/>
    <property type="molecule type" value="Genomic_DNA"/>
</dbReference>
<name>A0ABT2T3F0_9FIRM</name>
<keyword evidence="3" id="KW-1185">Reference proteome</keyword>
<evidence type="ECO:0000313" key="3">
    <source>
        <dbReference type="Proteomes" id="UP001652432"/>
    </source>
</evidence>
<gene>
    <name evidence="2" type="ORF">OCV77_09775</name>
</gene>
<proteinExistence type="predicted"/>
<dbReference type="Gene3D" id="2.20.28.30">
    <property type="entry name" value="RNA polymerase ii, chain L"/>
    <property type="match status" value="1"/>
</dbReference>
<keyword evidence="1" id="KW-1133">Transmembrane helix</keyword>
<evidence type="ECO:0000256" key="1">
    <source>
        <dbReference type="SAM" id="Phobius"/>
    </source>
</evidence>
<keyword evidence="1" id="KW-0812">Transmembrane</keyword>
<accession>A0ABT2T3F0</accession>
<comment type="caution">
    <text evidence="2">The sequence shown here is derived from an EMBL/GenBank/DDBJ whole genome shotgun (WGS) entry which is preliminary data.</text>
</comment>
<reference evidence="2 3" key="1">
    <citation type="journal article" date="2021" name="ISME Commun">
        <title>Automated analysis of genomic sequences facilitates high-throughput and comprehensive description of bacteria.</title>
        <authorList>
            <person name="Hitch T.C.A."/>
        </authorList>
    </citation>
    <scope>NUCLEOTIDE SEQUENCE [LARGE SCALE GENOMIC DNA]</scope>
    <source>
        <strain evidence="2 3">Sanger_18</strain>
    </source>
</reference>